<dbReference type="GO" id="GO:0005576">
    <property type="term" value="C:extracellular region"/>
    <property type="evidence" value="ECO:0007669"/>
    <property type="project" value="UniProtKB-SubCell"/>
</dbReference>
<keyword evidence="10" id="KW-1185">Reference proteome</keyword>
<proteinExistence type="inferred from homology"/>
<dbReference type="EMBL" id="FN653015">
    <property type="protein sequence ID" value="CBY20246.1"/>
    <property type="molecule type" value="Genomic_DNA"/>
</dbReference>
<dbReference type="Gene3D" id="2.40.10.10">
    <property type="entry name" value="Trypsin-like serine proteases"/>
    <property type="match status" value="1"/>
</dbReference>
<dbReference type="PROSITE" id="PS50240">
    <property type="entry name" value="TRYPSIN_DOM"/>
    <property type="match status" value="1"/>
</dbReference>
<dbReference type="PANTHER" id="PTHR24276:SF91">
    <property type="entry name" value="AT26814P-RELATED"/>
    <property type="match status" value="1"/>
</dbReference>
<dbReference type="InterPro" id="IPR001254">
    <property type="entry name" value="Trypsin_dom"/>
</dbReference>
<reference evidence="9" key="1">
    <citation type="journal article" date="2010" name="Science">
        <title>Plasticity of animal genome architecture unmasked by rapid evolution of a pelagic tunicate.</title>
        <authorList>
            <person name="Denoeud F."/>
            <person name="Henriet S."/>
            <person name="Mungpakdee S."/>
            <person name="Aury J.M."/>
            <person name="Da Silva C."/>
            <person name="Brinkmann H."/>
            <person name="Mikhaleva J."/>
            <person name="Olsen L.C."/>
            <person name="Jubin C."/>
            <person name="Canestro C."/>
            <person name="Bouquet J.M."/>
            <person name="Danks G."/>
            <person name="Poulain J."/>
            <person name="Campsteijn C."/>
            <person name="Adamski M."/>
            <person name="Cross I."/>
            <person name="Yadetie F."/>
            <person name="Muffato M."/>
            <person name="Louis A."/>
            <person name="Butcher S."/>
            <person name="Tsagkogeorga G."/>
            <person name="Konrad A."/>
            <person name="Singh S."/>
            <person name="Jensen M.F."/>
            <person name="Cong E.H."/>
            <person name="Eikeseth-Otteraa H."/>
            <person name="Noel B."/>
            <person name="Anthouard V."/>
            <person name="Porcel B.M."/>
            <person name="Kachouri-Lafond R."/>
            <person name="Nishino A."/>
            <person name="Ugolini M."/>
            <person name="Chourrout P."/>
            <person name="Nishida H."/>
            <person name="Aasland R."/>
            <person name="Huzurbazar S."/>
            <person name="Westhof E."/>
            <person name="Delsuc F."/>
            <person name="Lehrach H."/>
            <person name="Reinhardt R."/>
            <person name="Weissenbach J."/>
            <person name="Roy S.W."/>
            <person name="Artiguenave F."/>
            <person name="Postlethwait J.H."/>
            <person name="Manak J.R."/>
            <person name="Thompson E.M."/>
            <person name="Jaillon O."/>
            <person name="Du Pasquier L."/>
            <person name="Boudinot P."/>
            <person name="Liberles D.A."/>
            <person name="Volff J.N."/>
            <person name="Philippe H."/>
            <person name="Lenhard B."/>
            <person name="Roest Crollius H."/>
            <person name="Wincker P."/>
            <person name="Chourrout D."/>
        </authorList>
    </citation>
    <scope>NUCLEOTIDE SEQUENCE [LARGE SCALE GENOMIC DNA]</scope>
</reference>
<dbReference type="InterPro" id="IPR033116">
    <property type="entry name" value="TRYPSIN_SER"/>
</dbReference>
<name>E4WR60_OIKDI</name>
<dbReference type="InterPro" id="IPR009003">
    <property type="entry name" value="Peptidase_S1_PA"/>
</dbReference>
<keyword evidence="7" id="KW-0720">Serine protease</keyword>
<dbReference type="FunFam" id="2.40.10.10:FF:000054">
    <property type="entry name" value="Complement C1r subcomponent"/>
    <property type="match status" value="1"/>
</dbReference>
<keyword evidence="4" id="KW-0732">Signal</keyword>
<dbReference type="CDD" id="cd00190">
    <property type="entry name" value="Tryp_SPc"/>
    <property type="match status" value="1"/>
</dbReference>
<organism evidence="9">
    <name type="scientific">Oikopleura dioica</name>
    <name type="common">Tunicate</name>
    <dbReference type="NCBI Taxonomy" id="34765"/>
    <lineage>
        <taxon>Eukaryota</taxon>
        <taxon>Metazoa</taxon>
        <taxon>Chordata</taxon>
        <taxon>Tunicata</taxon>
        <taxon>Appendicularia</taxon>
        <taxon>Copelata</taxon>
        <taxon>Oikopleuridae</taxon>
        <taxon>Oikopleura</taxon>
    </lineage>
</organism>
<dbReference type="PANTHER" id="PTHR24276">
    <property type="entry name" value="POLYSERASE-RELATED"/>
    <property type="match status" value="1"/>
</dbReference>
<evidence type="ECO:0000256" key="2">
    <source>
        <dbReference type="ARBA" id="ARBA00007664"/>
    </source>
</evidence>
<protein>
    <recommendedName>
        <fullName evidence="8">Peptidase S1 domain-containing protein</fullName>
    </recommendedName>
</protein>
<dbReference type="InParanoid" id="E4WR60"/>
<comment type="similarity">
    <text evidence="2">Belongs to the peptidase S1 family.</text>
</comment>
<keyword evidence="6" id="KW-0325">Glycoprotein</keyword>
<evidence type="ECO:0000256" key="1">
    <source>
        <dbReference type="ARBA" id="ARBA00004613"/>
    </source>
</evidence>
<dbReference type="PRINTS" id="PR00722">
    <property type="entry name" value="CHYMOTRYPSIN"/>
</dbReference>
<dbReference type="PROSITE" id="PS00134">
    <property type="entry name" value="TRYPSIN_HIS"/>
    <property type="match status" value="1"/>
</dbReference>
<dbReference type="OrthoDB" id="546450at2759"/>
<evidence type="ECO:0000256" key="3">
    <source>
        <dbReference type="ARBA" id="ARBA00022525"/>
    </source>
</evidence>
<dbReference type="SUPFAM" id="SSF50494">
    <property type="entry name" value="Trypsin-like serine proteases"/>
    <property type="match status" value="1"/>
</dbReference>
<keyword evidence="3" id="KW-0964">Secreted</keyword>
<feature type="domain" description="Peptidase S1" evidence="8">
    <location>
        <begin position="18"/>
        <end position="265"/>
    </location>
</feature>
<dbReference type="PROSITE" id="PS00135">
    <property type="entry name" value="TRYPSIN_SER"/>
    <property type="match status" value="1"/>
</dbReference>
<evidence type="ECO:0000313" key="9">
    <source>
        <dbReference type="EMBL" id="CBY20246.1"/>
    </source>
</evidence>
<accession>E4WR60</accession>
<evidence type="ECO:0000256" key="6">
    <source>
        <dbReference type="ARBA" id="ARBA00023180"/>
    </source>
</evidence>
<keyword evidence="7" id="KW-0645">Protease</keyword>
<dbReference type="InterPro" id="IPR043504">
    <property type="entry name" value="Peptidase_S1_PA_chymotrypsin"/>
</dbReference>
<evidence type="ECO:0000256" key="5">
    <source>
        <dbReference type="ARBA" id="ARBA00023157"/>
    </source>
</evidence>
<dbReference type="InterPro" id="IPR001314">
    <property type="entry name" value="Peptidase_S1A"/>
</dbReference>
<evidence type="ECO:0000256" key="7">
    <source>
        <dbReference type="RuleBase" id="RU363034"/>
    </source>
</evidence>
<dbReference type="Pfam" id="PF00089">
    <property type="entry name" value="Trypsin"/>
    <property type="match status" value="1"/>
</dbReference>
<dbReference type="InterPro" id="IPR050430">
    <property type="entry name" value="Peptidase_S1"/>
</dbReference>
<keyword evidence="7" id="KW-0378">Hydrolase</keyword>
<keyword evidence="5" id="KW-1015">Disulfide bond</keyword>
<evidence type="ECO:0000259" key="8">
    <source>
        <dbReference type="PROSITE" id="PS50240"/>
    </source>
</evidence>
<dbReference type="AlphaFoldDB" id="E4WR60"/>
<comment type="subcellular location">
    <subcellularLocation>
        <location evidence="1">Secreted</location>
    </subcellularLocation>
</comment>
<dbReference type="GO" id="GO:0006508">
    <property type="term" value="P:proteolysis"/>
    <property type="evidence" value="ECO:0007669"/>
    <property type="project" value="UniProtKB-KW"/>
</dbReference>
<dbReference type="Proteomes" id="UP000001307">
    <property type="component" value="Unassembled WGS sequence"/>
</dbReference>
<evidence type="ECO:0000256" key="4">
    <source>
        <dbReference type="ARBA" id="ARBA00022729"/>
    </source>
</evidence>
<evidence type="ECO:0000313" key="10">
    <source>
        <dbReference type="Proteomes" id="UP000001307"/>
    </source>
</evidence>
<dbReference type="InterPro" id="IPR018114">
    <property type="entry name" value="TRYPSIN_HIS"/>
</dbReference>
<gene>
    <name evidence="9" type="ORF">GSOID_T00000233001</name>
</gene>
<dbReference type="SMART" id="SM00020">
    <property type="entry name" value="Tryp_SPc"/>
    <property type="match status" value="1"/>
</dbReference>
<dbReference type="GO" id="GO:0004252">
    <property type="term" value="F:serine-type endopeptidase activity"/>
    <property type="evidence" value="ECO:0007669"/>
    <property type="project" value="InterPro"/>
</dbReference>
<sequence length="285" mass="31883">MKLFNILLIAEVSARDRVIGGFPEPISAHPSTLAIYKNKSQRRNPRFRVRQEDKKDNIIHCGAVLISSHSAITAAHCLSNTVLFIESGRGSGDSKLGDCPPSFQKKHENYSSIYMSNDIAILNFEKKLKFSVNSFPAKIPDRMPVNNRPSTVCGWGSTSYPSLDYPTEMICADNTILDKSSCIDYYGTQIKPGMVCARSPTFEQDACVGDSGGPLFDWFSYEIDSKRCVHEEVVGLVSWGQGCGTAPGVYTDVFHFKDWIRQNAFECLYCDRDHNHEDDKCVIDI</sequence>